<reference evidence="1" key="1">
    <citation type="submission" date="2021-10" db="EMBL/GenBank/DDBJ databases">
        <title>Loktanella gaetbuli sp. nov., isolated from a tidal flat.</title>
        <authorList>
            <person name="Park S."/>
            <person name="Yoon J.-H."/>
        </authorList>
    </citation>
    <scope>NUCLEOTIDE SEQUENCE</scope>
    <source>
        <strain evidence="1">TSTF-M6</strain>
    </source>
</reference>
<accession>A0ABS8BS51</accession>
<keyword evidence="2" id="KW-1185">Reference proteome</keyword>
<proteinExistence type="predicted"/>
<comment type="caution">
    <text evidence="1">The sequence shown here is derived from an EMBL/GenBank/DDBJ whole genome shotgun (WGS) entry which is preliminary data.</text>
</comment>
<dbReference type="EMBL" id="JAJATZ010000002">
    <property type="protein sequence ID" value="MCB5198573.1"/>
    <property type="molecule type" value="Genomic_DNA"/>
</dbReference>
<gene>
    <name evidence="1" type="ORF">LGQ03_04920</name>
</gene>
<evidence type="ECO:0008006" key="3">
    <source>
        <dbReference type="Google" id="ProtNLM"/>
    </source>
</evidence>
<protein>
    <recommendedName>
        <fullName evidence="3">Homeodomain-like domain-containing protein</fullName>
    </recommendedName>
</protein>
<organism evidence="1 2">
    <name type="scientific">Loktanella gaetbuli</name>
    <dbReference type="NCBI Taxonomy" id="2881335"/>
    <lineage>
        <taxon>Bacteria</taxon>
        <taxon>Pseudomonadati</taxon>
        <taxon>Pseudomonadota</taxon>
        <taxon>Alphaproteobacteria</taxon>
        <taxon>Rhodobacterales</taxon>
        <taxon>Roseobacteraceae</taxon>
        <taxon>Loktanella</taxon>
    </lineage>
</organism>
<dbReference type="RefSeq" id="WP_226747487.1">
    <property type="nucleotide sequence ID" value="NZ_JAJATZ010000002.1"/>
</dbReference>
<evidence type="ECO:0000313" key="2">
    <source>
        <dbReference type="Proteomes" id="UP001138961"/>
    </source>
</evidence>
<name>A0ABS8BS51_9RHOB</name>
<evidence type="ECO:0000313" key="1">
    <source>
        <dbReference type="EMBL" id="MCB5198573.1"/>
    </source>
</evidence>
<sequence length="112" mass="12162">MTGEIETRIIALAKEGMAPAQIALEVDRQIATVYHYCCKARRNGEVIPKFRTGMGAGQRPTLMSVAPQTVSRLRPLAHERGQTVPEFCNELLAVIAQDDLAASVLDDGEPDA</sequence>
<dbReference type="Proteomes" id="UP001138961">
    <property type="component" value="Unassembled WGS sequence"/>
</dbReference>